<dbReference type="EMBL" id="RJVI01000001">
    <property type="protein sequence ID" value="ROR34281.1"/>
    <property type="molecule type" value="Genomic_DNA"/>
</dbReference>
<evidence type="ECO:0000256" key="1">
    <source>
        <dbReference type="ARBA" id="ARBA00001946"/>
    </source>
</evidence>
<evidence type="ECO:0000256" key="11">
    <source>
        <dbReference type="SAM" id="MobiDB-lite"/>
    </source>
</evidence>
<evidence type="ECO:0000256" key="4">
    <source>
        <dbReference type="ARBA" id="ARBA00022723"/>
    </source>
</evidence>
<evidence type="ECO:0000259" key="12">
    <source>
        <dbReference type="PROSITE" id="PS51706"/>
    </source>
</evidence>
<dbReference type="AlphaFoldDB" id="A0A3N1Y6X8"/>
<organism evidence="13 14">
    <name type="scientific">Inmirania thermothiophila</name>
    <dbReference type="NCBI Taxonomy" id="1750597"/>
    <lineage>
        <taxon>Bacteria</taxon>
        <taxon>Pseudomonadati</taxon>
        <taxon>Pseudomonadota</taxon>
        <taxon>Gammaproteobacteria</taxon>
        <taxon>Chromatiales</taxon>
        <taxon>Ectothiorhodospiraceae</taxon>
        <taxon>Inmirania</taxon>
    </lineage>
</organism>
<accession>A0A3N1Y6X8</accession>
<name>A0A3N1Y6X8_9GAMM</name>
<keyword evidence="14" id="KW-1185">Reference proteome</keyword>
<evidence type="ECO:0000256" key="8">
    <source>
        <dbReference type="ARBA" id="ARBA00023210"/>
    </source>
</evidence>
<sequence length="238" mass="25121">MGGIEADPRLAGVRYLGGALALRDLPADEGAEVAFAGRSNAGKSSAINALAAVRGLARTSKTPGRTQILHFFAVGDPGRRLVDLPGYGFARAPLALRRRWEAAIGAYLQRRRSLRGLVLLSDVRHPLRESDRLLLGWCAEAGLAVHVALTKADKLRRGPAAAALARVRRELADAASVQLLSVVDGTGVGELRDVVAAWLELGTRAKKDPGQKGGKTPGSQDRPAGETGRTTRQGRDSG</sequence>
<dbReference type="PANTHER" id="PTHR11649:SF13">
    <property type="entry name" value="ENGB-TYPE G DOMAIN-CONTAINING PROTEIN"/>
    <property type="match status" value="1"/>
</dbReference>
<dbReference type="InterPro" id="IPR019987">
    <property type="entry name" value="GTP-bd_ribosome_bio_YsxC"/>
</dbReference>
<evidence type="ECO:0000313" key="13">
    <source>
        <dbReference type="EMBL" id="ROR34281.1"/>
    </source>
</evidence>
<evidence type="ECO:0000256" key="10">
    <source>
        <dbReference type="HAMAP-Rule" id="MF_00321"/>
    </source>
</evidence>
<keyword evidence="3 10" id="KW-0132">Cell division</keyword>
<dbReference type="CDD" id="cd01876">
    <property type="entry name" value="YihA_EngB"/>
    <property type="match status" value="1"/>
</dbReference>
<evidence type="ECO:0000256" key="3">
    <source>
        <dbReference type="ARBA" id="ARBA00022618"/>
    </source>
</evidence>
<evidence type="ECO:0000313" key="14">
    <source>
        <dbReference type="Proteomes" id="UP000276634"/>
    </source>
</evidence>
<comment type="function">
    <text evidence="10">Necessary for normal cell division and for the maintenance of normal septation.</text>
</comment>
<comment type="cofactor">
    <cofactor evidence="1">
        <name>Mg(2+)</name>
        <dbReference type="ChEBI" id="CHEBI:18420"/>
    </cofactor>
</comment>
<dbReference type="PROSITE" id="PS51706">
    <property type="entry name" value="G_ENGB"/>
    <property type="match status" value="1"/>
</dbReference>
<dbReference type="HAMAP" id="MF_00321">
    <property type="entry name" value="GTPase_EngB"/>
    <property type="match status" value="1"/>
</dbReference>
<feature type="domain" description="EngB-type G" evidence="12">
    <location>
        <begin position="29"/>
        <end position="201"/>
    </location>
</feature>
<keyword evidence="5 10" id="KW-0547">Nucleotide-binding</keyword>
<keyword evidence="8 10" id="KW-0717">Septation</keyword>
<dbReference type="Pfam" id="PF01926">
    <property type="entry name" value="MMR_HSR1"/>
    <property type="match status" value="1"/>
</dbReference>
<evidence type="ECO:0000256" key="6">
    <source>
        <dbReference type="ARBA" id="ARBA00022842"/>
    </source>
</evidence>
<dbReference type="GO" id="GO:0005525">
    <property type="term" value="F:GTP binding"/>
    <property type="evidence" value="ECO:0007669"/>
    <property type="project" value="UniProtKB-UniRule"/>
</dbReference>
<dbReference type="RefSeq" id="WP_123399323.1">
    <property type="nucleotide sequence ID" value="NZ_RJVI01000001.1"/>
</dbReference>
<feature type="region of interest" description="Disordered" evidence="11">
    <location>
        <begin position="205"/>
        <end position="238"/>
    </location>
</feature>
<dbReference type="OrthoDB" id="9804921at2"/>
<dbReference type="GO" id="GO:0046872">
    <property type="term" value="F:metal ion binding"/>
    <property type="evidence" value="ECO:0007669"/>
    <property type="project" value="UniProtKB-KW"/>
</dbReference>
<evidence type="ECO:0000256" key="9">
    <source>
        <dbReference type="ARBA" id="ARBA00023306"/>
    </source>
</evidence>
<dbReference type="InterPro" id="IPR006073">
    <property type="entry name" value="GTP-bd"/>
</dbReference>
<dbReference type="GO" id="GO:0000917">
    <property type="term" value="P:division septum assembly"/>
    <property type="evidence" value="ECO:0007669"/>
    <property type="project" value="UniProtKB-KW"/>
</dbReference>
<keyword evidence="9 10" id="KW-0131">Cell cycle</keyword>
<dbReference type="Proteomes" id="UP000276634">
    <property type="component" value="Unassembled WGS sequence"/>
</dbReference>
<gene>
    <name evidence="10" type="primary">engB</name>
    <name evidence="13" type="ORF">EDC57_0177</name>
</gene>
<evidence type="ECO:0000256" key="7">
    <source>
        <dbReference type="ARBA" id="ARBA00023134"/>
    </source>
</evidence>
<dbReference type="GO" id="GO:0005829">
    <property type="term" value="C:cytosol"/>
    <property type="evidence" value="ECO:0007669"/>
    <property type="project" value="TreeGrafter"/>
</dbReference>
<dbReference type="SUPFAM" id="SSF52540">
    <property type="entry name" value="P-loop containing nucleoside triphosphate hydrolases"/>
    <property type="match status" value="1"/>
</dbReference>
<evidence type="ECO:0000256" key="5">
    <source>
        <dbReference type="ARBA" id="ARBA00022741"/>
    </source>
</evidence>
<dbReference type="InterPro" id="IPR030393">
    <property type="entry name" value="G_ENGB_dom"/>
</dbReference>
<keyword evidence="6" id="KW-0460">Magnesium</keyword>
<dbReference type="PANTHER" id="PTHR11649">
    <property type="entry name" value="MSS1/TRME-RELATED GTP-BINDING PROTEIN"/>
    <property type="match status" value="1"/>
</dbReference>
<keyword evidence="4" id="KW-0479">Metal-binding</keyword>
<evidence type="ECO:0000256" key="2">
    <source>
        <dbReference type="ARBA" id="ARBA00009638"/>
    </source>
</evidence>
<protein>
    <recommendedName>
        <fullName evidence="10">Probable GTP-binding protein EngB</fullName>
    </recommendedName>
</protein>
<keyword evidence="7 10" id="KW-0342">GTP-binding</keyword>
<comment type="caution">
    <text evidence="13">The sequence shown here is derived from an EMBL/GenBank/DDBJ whole genome shotgun (WGS) entry which is preliminary data.</text>
</comment>
<dbReference type="InterPro" id="IPR027417">
    <property type="entry name" value="P-loop_NTPase"/>
</dbReference>
<reference evidence="13 14" key="1">
    <citation type="submission" date="2018-11" db="EMBL/GenBank/DDBJ databases">
        <title>Genomic Encyclopedia of Type Strains, Phase IV (KMG-IV): sequencing the most valuable type-strain genomes for metagenomic binning, comparative biology and taxonomic classification.</title>
        <authorList>
            <person name="Goeker M."/>
        </authorList>
    </citation>
    <scope>NUCLEOTIDE SEQUENCE [LARGE SCALE GENOMIC DNA]</scope>
    <source>
        <strain evidence="13 14">DSM 100275</strain>
    </source>
</reference>
<dbReference type="NCBIfam" id="TIGR03598">
    <property type="entry name" value="GTPase_YsxC"/>
    <property type="match status" value="1"/>
</dbReference>
<proteinExistence type="inferred from homology"/>
<comment type="similarity">
    <text evidence="2 10">Belongs to the TRAFAC class TrmE-Era-EngA-EngB-Septin-like GTPase superfamily. EngB GTPase family.</text>
</comment>
<dbReference type="Gene3D" id="3.40.50.300">
    <property type="entry name" value="P-loop containing nucleotide triphosphate hydrolases"/>
    <property type="match status" value="1"/>
</dbReference>